<keyword evidence="1 3" id="KW-0808">Transferase</keyword>
<evidence type="ECO:0000256" key="1">
    <source>
        <dbReference type="ARBA" id="ARBA00022679"/>
    </source>
</evidence>
<dbReference type="SUPFAM" id="SSF55729">
    <property type="entry name" value="Acyl-CoA N-acyltransferases (Nat)"/>
    <property type="match status" value="1"/>
</dbReference>
<dbReference type="RefSeq" id="WP_381180715.1">
    <property type="nucleotide sequence ID" value="NZ_JBHSFK010000025.1"/>
</dbReference>
<comment type="caution">
    <text evidence="3">The sequence shown here is derived from an EMBL/GenBank/DDBJ whole genome shotgun (WGS) entry which is preliminary data.</text>
</comment>
<keyword evidence="4" id="KW-1185">Reference proteome</keyword>
<evidence type="ECO:0000259" key="2">
    <source>
        <dbReference type="PROSITE" id="PS51186"/>
    </source>
</evidence>
<name>A0ABV9B044_9ACTN</name>
<dbReference type="PROSITE" id="PS51186">
    <property type="entry name" value="GNAT"/>
    <property type="match status" value="1"/>
</dbReference>
<dbReference type="InterPro" id="IPR000182">
    <property type="entry name" value="GNAT_dom"/>
</dbReference>
<dbReference type="InterPro" id="IPR016181">
    <property type="entry name" value="Acyl_CoA_acyltransferase"/>
</dbReference>
<dbReference type="Pfam" id="PF00583">
    <property type="entry name" value="Acetyltransf_1"/>
    <property type="match status" value="1"/>
</dbReference>
<dbReference type="Proteomes" id="UP001595839">
    <property type="component" value="Unassembled WGS sequence"/>
</dbReference>
<organism evidence="3 4">
    <name type="scientific">Streptomyces vulcanius</name>
    <dbReference type="NCBI Taxonomy" id="1441876"/>
    <lineage>
        <taxon>Bacteria</taxon>
        <taxon>Bacillati</taxon>
        <taxon>Actinomycetota</taxon>
        <taxon>Actinomycetes</taxon>
        <taxon>Kitasatosporales</taxon>
        <taxon>Streptomycetaceae</taxon>
        <taxon>Streptomyces</taxon>
    </lineage>
</organism>
<evidence type="ECO:0000313" key="4">
    <source>
        <dbReference type="Proteomes" id="UP001595839"/>
    </source>
</evidence>
<dbReference type="EC" id="2.3.-.-" evidence="3"/>
<keyword evidence="3" id="KW-0012">Acyltransferase</keyword>
<dbReference type="CDD" id="cd04301">
    <property type="entry name" value="NAT_SF"/>
    <property type="match status" value="1"/>
</dbReference>
<accession>A0ABV9B044</accession>
<dbReference type="PANTHER" id="PTHR13947">
    <property type="entry name" value="GNAT FAMILY N-ACETYLTRANSFERASE"/>
    <property type="match status" value="1"/>
</dbReference>
<sequence>MIEWSSANAYDVQVREYCIRPAGPEDLDGARAVMLDTVYRDFGTGYVPRWHADIIDPAAAYLTPARHTLLVALDGADGKVVATAALDSRGPAHPPNPREVAERFPSGATAQLRRVYVSPGHRRRGLARRLVTGLLAFAVADGGYRSVYLHTDPAVEGAEGFWRSLGQVVRDEREDPDGGQGTVHFEVPFHTFAATAPPPTS</sequence>
<dbReference type="GO" id="GO:0016746">
    <property type="term" value="F:acyltransferase activity"/>
    <property type="evidence" value="ECO:0007669"/>
    <property type="project" value="UniProtKB-KW"/>
</dbReference>
<evidence type="ECO:0000313" key="3">
    <source>
        <dbReference type="EMBL" id="MFC4504320.1"/>
    </source>
</evidence>
<proteinExistence type="predicted"/>
<feature type="domain" description="N-acetyltransferase" evidence="2">
    <location>
        <begin position="17"/>
        <end position="190"/>
    </location>
</feature>
<protein>
    <submittedName>
        <fullName evidence="3">GNAT family N-acetyltransferase</fullName>
        <ecNumber evidence="3">2.3.-.-</ecNumber>
    </submittedName>
</protein>
<reference evidence="4" key="1">
    <citation type="journal article" date="2019" name="Int. J. Syst. Evol. Microbiol.">
        <title>The Global Catalogue of Microorganisms (GCM) 10K type strain sequencing project: providing services to taxonomists for standard genome sequencing and annotation.</title>
        <authorList>
            <consortium name="The Broad Institute Genomics Platform"/>
            <consortium name="The Broad Institute Genome Sequencing Center for Infectious Disease"/>
            <person name="Wu L."/>
            <person name="Ma J."/>
        </authorList>
    </citation>
    <scope>NUCLEOTIDE SEQUENCE [LARGE SCALE GENOMIC DNA]</scope>
    <source>
        <strain evidence="4">CGMCC 4.7177</strain>
    </source>
</reference>
<dbReference type="PANTHER" id="PTHR13947:SF37">
    <property type="entry name" value="LD18367P"/>
    <property type="match status" value="1"/>
</dbReference>
<dbReference type="InterPro" id="IPR050769">
    <property type="entry name" value="NAT_camello-type"/>
</dbReference>
<dbReference type="EMBL" id="JBHSFK010000025">
    <property type="protein sequence ID" value="MFC4504320.1"/>
    <property type="molecule type" value="Genomic_DNA"/>
</dbReference>
<gene>
    <name evidence="3" type="ORF">ACFPIH_33265</name>
</gene>
<dbReference type="Gene3D" id="3.40.630.30">
    <property type="match status" value="1"/>
</dbReference>